<comment type="subcellular location">
    <subcellularLocation>
        <location evidence="1 12">Membrane</location>
        <topology evidence="1 12">Multi-pass membrane protein</topology>
    </subcellularLocation>
</comment>
<dbReference type="PANTHER" id="PTHR12428">
    <property type="entry name" value="OXA1"/>
    <property type="match status" value="1"/>
</dbReference>
<evidence type="ECO:0000256" key="1">
    <source>
        <dbReference type="ARBA" id="ARBA00004141"/>
    </source>
</evidence>
<dbReference type="InterPro" id="IPR028055">
    <property type="entry name" value="YidC/Oxa/ALB_C"/>
</dbReference>
<evidence type="ECO:0000256" key="3">
    <source>
        <dbReference type="ARBA" id="ARBA00015325"/>
    </source>
</evidence>
<evidence type="ECO:0000256" key="13">
    <source>
        <dbReference type="SAM" id="Phobius"/>
    </source>
</evidence>
<dbReference type="InterPro" id="IPR001708">
    <property type="entry name" value="YidC/ALB3/OXA1/COX18"/>
</dbReference>
<evidence type="ECO:0000256" key="11">
    <source>
        <dbReference type="ARBA" id="ARBA00033342"/>
    </source>
</evidence>
<dbReference type="Pfam" id="PF02096">
    <property type="entry name" value="60KD_IMP"/>
    <property type="match status" value="1"/>
</dbReference>
<evidence type="ECO:0000256" key="5">
    <source>
        <dbReference type="ARBA" id="ARBA00022989"/>
    </source>
</evidence>
<organism evidence="15 16">
    <name type="scientific">Paractinoplanes durhamensis</name>
    <dbReference type="NCBI Taxonomy" id="113563"/>
    <lineage>
        <taxon>Bacteria</taxon>
        <taxon>Bacillati</taxon>
        <taxon>Actinomycetota</taxon>
        <taxon>Actinomycetes</taxon>
        <taxon>Micromonosporales</taxon>
        <taxon>Micromonosporaceae</taxon>
        <taxon>Paractinoplanes</taxon>
    </lineage>
</organism>
<keyword evidence="16" id="KW-1185">Reference proteome</keyword>
<dbReference type="PANTHER" id="PTHR12428:SF65">
    <property type="entry name" value="CYTOCHROME C OXIDASE ASSEMBLY PROTEIN COX18, MITOCHONDRIAL"/>
    <property type="match status" value="1"/>
</dbReference>
<evidence type="ECO:0000256" key="2">
    <source>
        <dbReference type="ARBA" id="ARBA00010527"/>
    </source>
</evidence>
<feature type="transmembrane region" description="Helical" evidence="13">
    <location>
        <begin position="124"/>
        <end position="145"/>
    </location>
</feature>
<evidence type="ECO:0000256" key="8">
    <source>
        <dbReference type="ARBA" id="ARBA00026028"/>
    </source>
</evidence>
<evidence type="ECO:0000256" key="6">
    <source>
        <dbReference type="ARBA" id="ARBA00023136"/>
    </source>
</evidence>
<dbReference type="Proteomes" id="UP000637628">
    <property type="component" value="Unassembled WGS sequence"/>
</dbReference>
<comment type="subunit">
    <text evidence="8">Interacts with the Sec translocase complex via SecD. Specifically interacts with transmembrane segments of nascent integral membrane proteins during membrane integration.</text>
</comment>
<evidence type="ECO:0000256" key="12">
    <source>
        <dbReference type="RuleBase" id="RU003945"/>
    </source>
</evidence>
<name>A0ABQ3YNQ6_9ACTN</name>
<keyword evidence="5 13" id="KW-1133">Transmembrane helix</keyword>
<comment type="caution">
    <text evidence="15">The sequence shown here is derived from an EMBL/GenBank/DDBJ whole genome shotgun (WGS) entry which is preliminary data.</text>
</comment>
<gene>
    <name evidence="15" type="primary">yidC</name>
    <name evidence="15" type="ORF">Adu01nite_05590</name>
</gene>
<feature type="domain" description="Membrane insertase YidC/Oxa/ALB C-terminal" evidence="14">
    <location>
        <begin position="27"/>
        <end position="198"/>
    </location>
</feature>
<protein>
    <recommendedName>
        <fullName evidence="3">Membrane protein insertase YidC</fullName>
    </recommendedName>
    <alternativeName>
        <fullName evidence="11">Foldase YidC</fullName>
    </alternativeName>
    <alternativeName>
        <fullName evidence="10">Membrane integrase YidC</fullName>
    </alternativeName>
    <alternativeName>
        <fullName evidence="9">Membrane protein YidC</fullName>
    </alternativeName>
</protein>
<comment type="similarity">
    <text evidence="2">Belongs to the OXA1/ALB3/YidC family. Type 1 subfamily.</text>
</comment>
<sequence>MVGAAHSAIEALATLLTPLAGNLATAAAIIVFTLLIRLLISPITYLQVRGERRRAALNPQIEKLREKHGSDPMVLATETLALQRANGINPFAALLPALAQAPFFMIMYRVAMTAPAGAVFGIPLTAHLMAGLPIFAALLAIAVLIARWSARRMPAEAPKFLKAMPYFTVAVVAWMPLAGALYLVTSTSWTALEHAVLRRPKTAAVKTGNQ</sequence>
<dbReference type="NCBIfam" id="TIGR03592">
    <property type="entry name" value="yidC_oxa1_cterm"/>
    <property type="match status" value="1"/>
</dbReference>
<evidence type="ECO:0000256" key="9">
    <source>
        <dbReference type="ARBA" id="ARBA00031538"/>
    </source>
</evidence>
<dbReference type="EMBL" id="BOML01000005">
    <property type="protein sequence ID" value="GID99208.1"/>
    <property type="molecule type" value="Genomic_DNA"/>
</dbReference>
<evidence type="ECO:0000313" key="15">
    <source>
        <dbReference type="EMBL" id="GID99208.1"/>
    </source>
</evidence>
<feature type="transmembrane region" description="Helical" evidence="13">
    <location>
        <begin position="23"/>
        <end position="46"/>
    </location>
</feature>
<evidence type="ECO:0000256" key="4">
    <source>
        <dbReference type="ARBA" id="ARBA00022692"/>
    </source>
</evidence>
<feature type="transmembrane region" description="Helical" evidence="13">
    <location>
        <begin position="91"/>
        <end position="112"/>
    </location>
</feature>
<evidence type="ECO:0000313" key="16">
    <source>
        <dbReference type="Proteomes" id="UP000637628"/>
    </source>
</evidence>
<proteinExistence type="inferred from homology"/>
<evidence type="ECO:0000256" key="10">
    <source>
        <dbReference type="ARBA" id="ARBA00033245"/>
    </source>
</evidence>
<keyword evidence="6 13" id="KW-0472">Membrane</keyword>
<evidence type="ECO:0000256" key="7">
    <source>
        <dbReference type="ARBA" id="ARBA00025034"/>
    </source>
</evidence>
<accession>A0ABQ3YNQ6</accession>
<comment type="function">
    <text evidence="7">Required for the insertion and/or proper folding and/or complex formation of integral membrane proteins into the membrane. Involved in integration of membrane proteins that insert both dependently and independently of the Sec translocase complex, as well as at least some lipoproteins. Aids folding of multispanning membrane proteins.</text>
</comment>
<feature type="transmembrane region" description="Helical" evidence="13">
    <location>
        <begin position="166"/>
        <end position="184"/>
    </location>
</feature>
<reference evidence="15 16" key="1">
    <citation type="submission" date="2021-01" db="EMBL/GenBank/DDBJ databases">
        <title>Whole genome shotgun sequence of Actinoplanes durhamensis NBRC 14914.</title>
        <authorList>
            <person name="Komaki H."/>
            <person name="Tamura T."/>
        </authorList>
    </citation>
    <scope>NUCLEOTIDE SEQUENCE [LARGE SCALE GENOMIC DNA]</scope>
    <source>
        <strain evidence="15 16">NBRC 14914</strain>
    </source>
</reference>
<evidence type="ECO:0000259" key="14">
    <source>
        <dbReference type="Pfam" id="PF02096"/>
    </source>
</evidence>
<keyword evidence="4 12" id="KW-0812">Transmembrane</keyword>